<reference evidence="1" key="1">
    <citation type="submission" date="2021-08" db="EMBL/GenBank/DDBJ databases">
        <authorList>
            <person name="Zhang H."/>
            <person name="Xu M."/>
            <person name="Yu Z."/>
            <person name="Yang L."/>
            <person name="Cai Y."/>
        </authorList>
    </citation>
    <scope>NUCLEOTIDE SEQUENCE</scope>
    <source>
        <strain evidence="1">CHL1</strain>
    </source>
</reference>
<evidence type="ECO:0000313" key="1">
    <source>
        <dbReference type="EMBL" id="QZO00784.1"/>
    </source>
</evidence>
<dbReference type="PANTHER" id="PTHR41259">
    <property type="entry name" value="DOUBLE-STRAND BREAK REPAIR RAD50 ATPASE, PUTATIVE-RELATED"/>
    <property type="match status" value="1"/>
</dbReference>
<keyword evidence="2" id="KW-1185">Reference proteome</keyword>
<organism evidence="1 2">
    <name type="scientific">Chenggangzhangella methanolivorans</name>
    <dbReference type="NCBI Taxonomy" id="1437009"/>
    <lineage>
        <taxon>Bacteria</taxon>
        <taxon>Pseudomonadati</taxon>
        <taxon>Pseudomonadota</taxon>
        <taxon>Alphaproteobacteria</taxon>
        <taxon>Hyphomicrobiales</taxon>
        <taxon>Methylopilaceae</taxon>
        <taxon>Chenggangzhangella</taxon>
    </lineage>
</organism>
<dbReference type="RefSeq" id="WP_261403971.1">
    <property type="nucleotide sequence ID" value="NZ_CP081869.1"/>
</dbReference>
<sequence length="362" mass="38130">MRGIVRDSALFSDQVAELVGAVAPDLADLAPDAAARRLNDRLTAARAAETRRVETSRRLVEARRSASAAAERRAEASAAVAAASSAFPEGADLRDALARFAARQKLAETLAERRAQLLMAGERPDEETLRGELASFDPDAAPAAIEALGADEARLVAEDREVFAELTAQRARRDALGGSAAEAAAARQRAAGAALAQTARDWAVLKLASLLIGAAVERAGSVDRSPTLERAGGLFALLTGGAFEGFAQDFEKDEPALVARRAGGERVAVSGLSEGTRDQFYLALRLAALEDYAERAEPAPFIGDDLFASFDDARTENGLRALAEVGGKIQPILFTHHRAVVEAAKATLGPAVDVIEIEPVTR</sequence>
<proteinExistence type="predicted"/>
<dbReference type="Proteomes" id="UP000825701">
    <property type="component" value="Chromosome"/>
</dbReference>
<evidence type="ECO:0000313" key="2">
    <source>
        <dbReference type="Proteomes" id="UP000825701"/>
    </source>
</evidence>
<dbReference type="AlphaFoldDB" id="A0A9E6UNY1"/>
<dbReference type="InterPro" id="IPR027417">
    <property type="entry name" value="P-loop_NTPase"/>
</dbReference>
<protein>
    <recommendedName>
        <fullName evidence="3">Chromosome segregation protein SMC</fullName>
    </recommendedName>
</protein>
<name>A0A9E6UNY1_9HYPH</name>
<dbReference type="EMBL" id="CP081869">
    <property type="protein sequence ID" value="QZO00784.1"/>
    <property type="molecule type" value="Genomic_DNA"/>
</dbReference>
<gene>
    <name evidence="1" type="ORF">K6K41_03665</name>
</gene>
<dbReference type="PANTHER" id="PTHR41259:SF1">
    <property type="entry name" value="DOUBLE-STRAND BREAK REPAIR RAD50 ATPASE, PUTATIVE-RELATED"/>
    <property type="match status" value="1"/>
</dbReference>
<evidence type="ECO:0008006" key="3">
    <source>
        <dbReference type="Google" id="ProtNLM"/>
    </source>
</evidence>
<dbReference type="Gene3D" id="3.40.50.300">
    <property type="entry name" value="P-loop containing nucleotide triphosphate hydrolases"/>
    <property type="match status" value="1"/>
</dbReference>
<accession>A0A9E6UNY1</accession>
<dbReference type="KEGG" id="cmet:K6K41_03665"/>